<evidence type="ECO:0000256" key="1">
    <source>
        <dbReference type="SAM" id="Phobius"/>
    </source>
</evidence>
<keyword evidence="3" id="KW-1185">Reference proteome</keyword>
<keyword evidence="1" id="KW-1133">Transmembrane helix</keyword>
<protein>
    <submittedName>
        <fullName evidence="2">Uncharacterized protein</fullName>
    </submittedName>
</protein>
<name>A0A368H5S7_ANCCA</name>
<accession>A0A368H5S7</accession>
<keyword evidence="1" id="KW-0472">Membrane</keyword>
<sequence length="54" mass="5832">VNLRVLFICIIAKQVKIKGGAGSADAVEKKNTRIAFQGVVLVIVMATAAFQIWM</sequence>
<evidence type="ECO:0000313" key="3">
    <source>
        <dbReference type="Proteomes" id="UP000252519"/>
    </source>
</evidence>
<gene>
    <name evidence="2" type="ORF">ANCCAN_02012</name>
</gene>
<proteinExistence type="predicted"/>
<keyword evidence="1" id="KW-0812">Transmembrane</keyword>
<dbReference type="AlphaFoldDB" id="A0A368H5S7"/>
<feature type="transmembrane region" description="Helical" evidence="1">
    <location>
        <begin position="34"/>
        <end position="53"/>
    </location>
</feature>
<feature type="non-terminal residue" evidence="2">
    <location>
        <position position="1"/>
    </location>
</feature>
<organism evidence="2 3">
    <name type="scientific">Ancylostoma caninum</name>
    <name type="common">Dog hookworm</name>
    <dbReference type="NCBI Taxonomy" id="29170"/>
    <lineage>
        <taxon>Eukaryota</taxon>
        <taxon>Metazoa</taxon>
        <taxon>Ecdysozoa</taxon>
        <taxon>Nematoda</taxon>
        <taxon>Chromadorea</taxon>
        <taxon>Rhabditida</taxon>
        <taxon>Rhabditina</taxon>
        <taxon>Rhabditomorpha</taxon>
        <taxon>Strongyloidea</taxon>
        <taxon>Ancylostomatidae</taxon>
        <taxon>Ancylostomatinae</taxon>
        <taxon>Ancylostoma</taxon>
    </lineage>
</organism>
<reference evidence="2 3" key="1">
    <citation type="submission" date="2014-10" db="EMBL/GenBank/DDBJ databases">
        <title>Draft genome of the hookworm Ancylostoma caninum.</title>
        <authorList>
            <person name="Mitreva M."/>
        </authorList>
    </citation>
    <scope>NUCLEOTIDE SEQUENCE [LARGE SCALE GENOMIC DNA]</scope>
    <source>
        <strain evidence="2 3">Baltimore</strain>
    </source>
</reference>
<dbReference type="Proteomes" id="UP000252519">
    <property type="component" value="Unassembled WGS sequence"/>
</dbReference>
<dbReference type="EMBL" id="JOJR01000010">
    <property type="protein sequence ID" value="RCN51924.1"/>
    <property type="molecule type" value="Genomic_DNA"/>
</dbReference>
<comment type="caution">
    <text evidence="2">The sequence shown here is derived from an EMBL/GenBank/DDBJ whole genome shotgun (WGS) entry which is preliminary data.</text>
</comment>
<evidence type="ECO:0000313" key="2">
    <source>
        <dbReference type="EMBL" id="RCN51924.1"/>
    </source>
</evidence>